<dbReference type="EMBL" id="JAYMYQ010000004">
    <property type="protein sequence ID" value="KAK7338947.1"/>
    <property type="molecule type" value="Genomic_DNA"/>
</dbReference>
<proteinExistence type="predicted"/>
<keyword evidence="2" id="KW-1185">Reference proteome</keyword>
<accession>A0AAN9LRT4</accession>
<evidence type="ECO:0000313" key="1">
    <source>
        <dbReference type="EMBL" id="KAK7338947.1"/>
    </source>
</evidence>
<organism evidence="1 2">
    <name type="scientific">Canavalia gladiata</name>
    <name type="common">Sword bean</name>
    <name type="synonym">Dolichos gladiatus</name>
    <dbReference type="NCBI Taxonomy" id="3824"/>
    <lineage>
        <taxon>Eukaryota</taxon>
        <taxon>Viridiplantae</taxon>
        <taxon>Streptophyta</taxon>
        <taxon>Embryophyta</taxon>
        <taxon>Tracheophyta</taxon>
        <taxon>Spermatophyta</taxon>
        <taxon>Magnoliopsida</taxon>
        <taxon>eudicotyledons</taxon>
        <taxon>Gunneridae</taxon>
        <taxon>Pentapetalae</taxon>
        <taxon>rosids</taxon>
        <taxon>fabids</taxon>
        <taxon>Fabales</taxon>
        <taxon>Fabaceae</taxon>
        <taxon>Papilionoideae</taxon>
        <taxon>50 kb inversion clade</taxon>
        <taxon>NPAAA clade</taxon>
        <taxon>indigoferoid/millettioid clade</taxon>
        <taxon>Phaseoleae</taxon>
        <taxon>Canavalia</taxon>
    </lineage>
</organism>
<dbReference type="AlphaFoldDB" id="A0AAN9LRT4"/>
<sequence length="77" mass="8767">MEHGCPEMMCFNDKTLDLELVIQRAEDQIKQAKHQEAKGFMHALASQTAHGYQMHKVLFGHLGLLFDTLGSLPIRFL</sequence>
<protein>
    <submittedName>
        <fullName evidence="1">Uncharacterized protein</fullName>
    </submittedName>
</protein>
<reference evidence="1 2" key="1">
    <citation type="submission" date="2024-01" db="EMBL/GenBank/DDBJ databases">
        <title>The genomes of 5 underutilized Papilionoideae crops provide insights into root nodulation and disease resistanc.</title>
        <authorList>
            <person name="Jiang F."/>
        </authorList>
    </citation>
    <scope>NUCLEOTIDE SEQUENCE [LARGE SCALE GENOMIC DNA]</scope>
    <source>
        <strain evidence="1">LVBAO_FW01</strain>
        <tissue evidence="1">Leaves</tissue>
    </source>
</reference>
<comment type="caution">
    <text evidence="1">The sequence shown here is derived from an EMBL/GenBank/DDBJ whole genome shotgun (WGS) entry which is preliminary data.</text>
</comment>
<dbReference type="Proteomes" id="UP001367508">
    <property type="component" value="Unassembled WGS sequence"/>
</dbReference>
<gene>
    <name evidence="1" type="ORF">VNO77_19581</name>
</gene>
<evidence type="ECO:0000313" key="2">
    <source>
        <dbReference type="Proteomes" id="UP001367508"/>
    </source>
</evidence>
<name>A0AAN9LRT4_CANGL</name>